<proteinExistence type="predicted"/>
<accession>A0ABR6WMY2</accession>
<evidence type="ECO:0000313" key="2">
    <source>
        <dbReference type="EMBL" id="MBC3797844.1"/>
    </source>
</evidence>
<reference evidence="2 3" key="1">
    <citation type="journal article" date="2020" name="mSystems">
        <title>Defining Genomic and Predicted Metabolic Features of the Acetobacterium Genus.</title>
        <authorList>
            <person name="Ross D.E."/>
            <person name="Marshall C.W."/>
            <person name="Gulliver D."/>
            <person name="May H.D."/>
            <person name="Norman R.S."/>
        </authorList>
    </citation>
    <scope>NUCLEOTIDE SEQUENCE [LARGE SCALE GENOMIC DNA]</scope>
    <source>
        <strain evidence="2 3">DSM 9173</strain>
    </source>
</reference>
<feature type="transmembrane region" description="Helical" evidence="1">
    <location>
        <begin position="28"/>
        <end position="45"/>
    </location>
</feature>
<comment type="caution">
    <text evidence="2">The sequence shown here is derived from an EMBL/GenBank/DDBJ whole genome shotgun (WGS) entry which is preliminary data.</text>
</comment>
<keyword evidence="3" id="KW-1185">Reference proteome</keyword>
<evidence type="ECO:0000256" key="1">
    <source>
        <dbReference type="SAM" id="Phobius"/>
    </source>
</evidence>
<evidence type="ECO:0000313" key="3">
    <source>
        <dbReference type="Proteomes" id="UP000653358"/>
    </source>
</evidence>
<organism evidence="2 3">
    <name type="scientific">Acetobacterium tundrae</name>
    <dbReference type="NCBI Taxonomy" id="132932"/>
    <lineage>
        <taxon>Bacteria</taxon>
        <taxon>Bacillati</taxon>
        <taxon>Bacillota</taxon>
        <taxon>Clostridia</taxon>
        <taxon>Eubacteriales</taxon>
        <taxon>Eubacteriaceae</taxon>
        <taxon>Acetobacterium</taxon>
    </lineage>
</organism>
<name>A0ABR6WMY2_9FIRM</name>
<dbReference type="RefSeq" id="WP_148602952.1">
    <property type="nucleotide sequence ID" value="NZ_RXYB01000005.1"/>
</dbReference>
<keyword evidence="1" id="KW-0812">Transmembrane</keyword>
<protein>
    <submittedName>
        <fullName evidence="2">Uncharacterized protein</fullName>
    </submittedName>
</protein>
<gene>
    <name evidence="2" type="ORF">GH807_12395</name>
</gene>
<keyword evidence="1" id="KW-1133">Transmembrane helix</keyword>
<sequence>MSRSIIDQENQEKSETTNKGLKLEIEKGLILAAFIIMLTALFLVPEYEMVVANKEMIAEKNNISIGFPEKMTEIEYLSEFGKIREKIEEYKISIPENIDSVGLYSGIVKMAEKAEVELIAVKFNPIDTQMDDVVGLAMENEFLENEDKTIKGPDGRYLARCSFAIIYTGNEANSIRFLQEVENYQPILKTTDFEIKGEVLSEKTMTLKLESYGMIDEETYKKVNQGENKNNSNNLMQ</sequence>
<dbReference type="Proteomes" id="UP000653358">
    <property type="component" value="Unassembled WGS sequence"/>
</dbReference>
<keyword evidence="1" id="KW-0472">Membrane</keyword>
<dbReference type="EMBL" id="WJBB01000016">
    <property type="protein sequence ID" value="MBC3797844.1"/>
    <property type="molecule type" value="Genomic_DNA"/>
</dbReference>